<dbReference type="Pfam" id="PF00021">
    <property type="entry name" value="UPAR_LY6"/>
    <property type="match status" value="1"/>
</dbReference>
<evidence type="ECO:0000259" key="11">
    <source>
        <dbReference type="SMART" id="SM00134"/>
    </source>
</evidence>
<dbReference type="Proteomes" id="UP000324091">
    <property type="component" value="Chromosome 21"/>
</dbReference>
<evidence type="ECO:0000256" key="10">
    <source>
        <dbReference type="SAM" id="SignalP"/>
    </source>
</evidence>
<dbReference type="GO" id="GO:0098552">
    <property type="term" value="C:side of membrane"/>
    <property type="evidence" value="ECO:0007669"/>
    <property type="project" value="UniProtKB-KW"/>
</dbReference>
<keyword evidence="7" id="KW-0325">Glycoprotein</keyword>
<evidence type="ECO:0000313" key="13">
    <source>
        <dbReference type="Proteomes" id="UP000324091"/>
    </source>
</evidence>
<feature type="signal peptide" evidence="10">
    <location>
        <begin position="1"/>
        <end position="17"/>
    </location>
</feature>
<comment type="subcellular location">
    <subcellularLocation>
        <location evidence="1">Cell membrane</location>
        <topology evidence="1">Lipid-anchor</topology>
        <topology evidence="1">GPI-anchor</topology>
    </subcellularLocation>
</comment>
<accession>A0A5C6NEN5</accession>
<proteinExistence type="inferred from homology"/>
<dbReference type="PANTHER" id="PTHR47613">
    <property type="entry name" value="SPERM ACROSOME MEMBRANE-ASSOCIATED PROTEIN 4"/>
    <property type="match status" value="1"/>
</dbReference>
<evidence type="ECO:0000256" key="4">
    <source>
        <dbReference type="ARBA" id="ARBA00022729"/>
    </source>
</evidence>
<evidence type="ECO:0000256" key="6">
    <source>
        <dbReference type="ARBA" id="ARBA00023157"/>
    </source>
</evidence>
<keyword evidence="2" id="KW-1003">Cell membrane</keyword>
<feature type="chain" id="PRO_5022936047" description="UPAR/Ly6 domain-containing protein" evidence="10">
    <location>
        <begin position="18"/>
        <end position="193"/>
    </location>
</feature>
<evidence type="ECO:0000256" key="9">
    <source>
        <dbReference type="ARBA" id="ARBA00029446"/>
    </source>
</evidence>
<evidence type="ECO:0000256" key="7">
    <source>
        <dbReference type="ARBA" id="ARBA00023180"/>
    </source>
</evidence>
<dbReference type="GO" id="GO:0005886">
    <property type="term" value="C:plasma membrane"/>
    <property type="evidence" value="ECO:0007669"/>
    <property type="project" value="UniProtKB-SubCell"/>
</dbReference>
<keyword evidence="3" id="KW-0336">GPI-anchor</keyword>
<dbReference type="GO" id="GO:0035036">
    <property type="term" value="P:sperm-egg recognition"/>
    <property type="evidence" value="ECO:0007669"/>
    <property type="project" value="TreeGrafter"/>
</dbReference>
<gene>
    <name evidence="12" type="ORF">D4764_21G0004760</name>
</gene>
<keyword evidence="5" id="KW-0472">Membrane</keyword>
<dbReference type="EMBL" id="RHFK02000014">
    <property type="protein sequence ID" value="TWW65576.1"/>
    <property type="molecule type" value="Genomic_DNA"/>
</dbReference>
<dbReference type="SUPFAM" id="SSF57302">
    <property type="entry name" value="Snake toxin-like"/>
    <property type="match status" value="1"/>
</dbReference>
<dbReference type="InterPro" id="IPR046354">
    <property type="entry name" value="SPACA4/Bouncer"/>
</dbReference>
<dbReference type="InterPro" id="IPR016054">
    <property type="entry name" value="LY6_UPA_recep-like"/>
</dbReference>
<organism evidence="12 13">
    <name type="scientific">Takifugu flavidus</name>
    <name type="common">sansaifugu</name>
    <dbReference type="NCBI Taxonomy" id="433684"/>
    <lineage>
        <taxon>Eukaryota</taxon>
        <taxon>Metazoa</taxon>
        <taxon>Chordata</taxon>
        <taxon>Craniata</taxon>
        <taxon>Vertebrata</taxon>
        <taxon>Euteleostomi</taxon>
        <taxon>Actinopterygii</taxon>
        <taxon>Neopterygii</taxon>
        <taxon>Teleostei</taxon>
        <taxon>Neoteleostei</taxon>
        <taxon>Acanthomorphata</taxon>
        <taxon>Eupercaria</taxon>
        <taxon>Tetraodontiformes</taxon>
        <taxon>Tetradontoidea</taxon>
        <taxon>Tetraodontidae</taxon>
        <taxon>Takifugu</taxon>
    </lineage>
</organism>
<evidence type="ECO:0000256" key="5">
    <source>
        <dbReference type="ARBA" id="ARBA00023136"/>
    </source>
</evidence>
<keyword evidence="6" id="KW-1015">Disulfide bond</keyword>
<dbReference type="PANTHER" id="PTHR47613:SF1">
    <property type="entry name" value="SPERM ACROSOME MEMBRANE-ASSOCIATED PROTEIN 4"/>
    <property type="match status" value="1"/>
</dbReference>
<keyword evidence="13" id="KW-1185">Reference proteome</keyword>
<evidence type="ECO:0000256" key="1">
    <source>
        <dbReference type="ARBA" id="ARBA00004609"/>
    </source>
</evidence>
<dbReference type="InterPro" id="IPR045860">
    <property type="entry name" value="Snake_toxin-like_sf"/>
</dbReference>
<evidence type="ECO:0000256" key="8">
    <source>
        <dbReference type="ARBA" id="ARBA00023288"/>
    </source>
</evidence>
<reference evidence="12 13" key="1">
    <citation type="submission" date="2019-04" db="EMBL/GenBank/DDBJ databases">
        <title>Chromosome genome assembly for Takifugu flavidus.</title>
        <authorList>
            <person name="Xiao S."/>
        </authorList>
    </citation>
    <scope>NUCLEOTIDE SEQUENCE [LARGE SCALE GENOMIC DNA]</scope>
    <source>
        <strain evidence="12">HTHZ2018</strain>
        <tissue evidence="12">Muscle</tissue>
    </source>
</reference>
<keyword evidence="8" id="KW-0449">Lipoprotein</keyword>
<feature type="domain" description="UPAR/Ly6" evidence="11">
    <location>
        <begin position="84"/>
        <end position="179"/>
    </location>
</feature>
<protein>
    <recommendedName>
        <fullName evidence="11">UPAR/Ly6 domain-containing protein</fullName>
    </recommendedName>
</protein>
<keyword evidence="4 10" id="KW-0732">Signal</keyword>
<comment type="caution">
    <text evidence="12">The sequence shown here is derived from an EMBL/GenBank/DDBJ whole genome shotgun (WGS) entry which is preliminary data.</text>
</comment>
<sequence length="193" mass="20536">MILIQLLSALIIKQLCASSFVPDPLLGHWSKHLNRETTDPSKRLSDPQPDVTNSFQVPPAEIKMNRTLFYLLAVGLCCAIGQGLQCYKCDMGFWSLCYTTKVTCGAGEWCFSGVGEAASFVNIIKKGCLAAAECNKTVNVNFPPSNTNSTVYTMTETCCNTDLCNGAPGLPGGSGVGVALATIAALFLTRVLG</sequence>
<dbReference type="SMART" id="SM00134">
    <property type="entry name" value="LU"/>
    <property type="match status" value="1"/>
</dbReference>
<dbReference type="Gene3D" id="2.10.60.10">
    <property type="entry name" value="CD59"/>
    <property type="match status" value="1"/>
</dbReference>
<name>A0A5C6NEN5_9TELE</name>
<dbReference type="AlphaFoldDB" id="A0A5C6NEN5"/>
<evidence type="ECO:0000313" key="12">
    <source>
        <dbReference type="EMBL" id="TWW65576.1"/>
    </source>
</evidence>
<evidence type="ECO:0000256" key="2">
    <source>
        <dbReference type="ARBA" id="ARBA00022475"/>
    </source>
</evidence>
<comment type="similarity">
    <text evidence="9">Belongs to the SPACA4/bouncer family.</text>
</comment>
<evidence type="ECO:0000256" key="3">
    <source>
        <dbReference type="ARBA" id="ARBA00022622"/>
    </source>
</evidence>